<dbReference type="PRINTS" id="PR00117">
    <property type="entry name" value="BARNASE"/>
</dbReference>
<dbReference type="InterPro" id="IPR001887">
    <property type="entry name" value="Barnase"/>
</dbReference>
<dbReference type="EMBL" id="AP023418">
    <property type="protein sequence ID" value="BCK82154.1"/>
    <property type="molecule type" value="Genomic_DNA"/>
</dbReference>
<evidence type="ECO:0000256" key="2">
    <source>
        <dbReference type="ARBA" id="ARBA00009006"/>
    </source>
</evidence>
<name>A0A810Q2F4_9FIRM</name>
<dbReference type="Proteomes" id="UP000681035">
    <property type="component" value="Chromosome"/>
</dbReference>
<dbReference type="Pfam" id="PF00545">
    <property type="entry name" value="Ribonuclease"/>
    <property type="match status" value="1"/>
</dbReference>
<dbReference type="InterPro" id="IPR016191">
    <property type="entry name" value="Ribonuclease/ribotoxin"/>
</dbReference>
<reference evidence="7" key="1">
    <citation type="submission" date="2020-09" db="EMBL/GenBank/DDBJ databases">
        <title>New species isolated from human feces.</title>
        <authorList>
            <person name="Kitahara M."/>
            <person name="Shigeno Y."/>
            <person name="Shime M."/>
            <person name="Matsumoto Y."/>
            <person name="Nakamura S."/>
            <person name="Motooka D."/>
            <person name="Fukuoka S."/>
            <person name="Nishikawa H."/>
            <person name="Benno Y."/>
        </authorList>
    </citation>
    <scope>NUCLEOTIDE SEQUENCE</scope>
    <source>
        <strain evidence="7">MM50</strain>
    </source>
</reference>
<evidence type="ECO:0000313" key="7">
    <source>
        <dbReference type="EMBL" id="BCK82154.1"/>
    </source>
</evidence>
<dbReference type="Gene3D" id="3.10.450.30">
    <property type="entry name" value="Microbial ribonucleases"/>
    <property type="match status" value="1"/>
</dbReference>
<protein>
    <recommendedName>
        <fullName evidence="3">Ribonuclease</fullName>
    </recommendedName>
</protein>
<dbReference type="AlphaFoldDB" id="A0A810Q2F4"/>
<dbReference type="GO" id="GO:0016787">
    <property type="term" value="F:hydrolase activity"/>
    <property type="evidence" value="ECO:0007669"/>
    <property type="project" value="UniProtKB-KW"/>
</dbReference>
<gene>
    <name evidence="7" type="ORF">MM50RIKEN_19170</name>
</gene>
<organism evidence="7 8">
    <name type="scientific">Vescimonas coprocola</name>
    <dbReference type="NCBI Taxonomy" id="2714355"/>
    <lineage>
        <taxon>Bacteria</taxon>
        <taxon>Bacillati</taxon>
        <taxon>Bacillota</taxon>
        <taxon>Clostridia</taxon>
        <taxon>Eubacteriales</taxon>
        <taxon>Oscillospiraceae</taxon>
        <taxon>Vescimonas</taxon>
    </lineage>
</organism>
<dbReference type="SUPFAM" id="SSF53933">
    <property type="entry name" value="Microbial ribonucleases"/>
    <property type="match status" value="1"/>
</dbReference>
<evidence type="ECO:0000256" key="6">
    <source>
        <dbReference type="ARBA" id="ARBA00022801"/>
    </source>
</evidence>
<keyword evidence="6" id="KW-0378">Hydrolase</keyword>
<evidence type="ECO:0000256" key="5">
    <source>
        <dbReference type="ARBA" id="ARBA00022722"/>
    </source>
</evidence>
<keyword evidence="5" id="KW-0540">Nuclease</keyword>
<dbReference type="GO" id="GO:0005576">
    <property type="term" value="C:extracellular region"/>
    <property type="evidence" value="ECO:0007669"/>
    <property type="project" value="UniProtKB-SubCell"/>
</dbReference>
<dbReference type="KEGG" id="vcop:MM50RIKEN_19170"/>
<keyword evidence="8" id="KW-1185">Reference proteome</keyword>
<keyword evidence="4" id="KW-0964">Secreted</keyword>
<dbReference type="GO" id="GO:0003723">
    <property type="term" value="F:RNA binding"/>
    <property type="evidence" value="ECO:0007669"/>
    <property type="project" value="InterPro"/>
</dbReference>
<proteinExistence type="inferred from homology"/>
<evidence type="ECO:0000313" key="8">
    <source>
        <dbReference type="Proteomes" id="UP000681035"/>
    </source>
</evidence>
<dbReference type="InterPro" id="IPR000026">
    <property type="entry name" value="N1-like"/>
</dbReference>
<comment type="subcellular location">
    <subcellularLocation>
        <location evidence="1">Secreted</location>
    </subcellularLocation>
</comment>
<dbReference type="GO" id="GO:0004521">
    <property type="term" value="F:RNA endonuclease activity"/>
    <property type="evidence" value="ECO:0007669"/>
    <property type="project" value="InterPro"/>
</dbReference>
<dbReference type="RefSeq" id="WP_213540740.1">
    <property type="nucleotide sequence ID" value="NZ_AP023418.1"/>
</dbReference>
<accession>A0A810Q2F4</accession>
<sequence>MSLLCSTLSGKTAGTATKIGLRGADWWLKTFRQLPGYYITEDEASKLGWIPILANLVSVAPGKMLTKGVYKNRDKRLPDALGRIWYEADIHYSFGYRGGERILYSNDGLIFVTYDHYATFVEIV</sequence>
<evidence type="ECO:0000256" key="3">
    <source>
        <dbReference type="ARBA" id="ARBA00022214"/>
    </source>
</evidence>
<comment type="similarity">
    <text evidence="2">Belongs to the ribonuclease N1/T1 family.</text>
</comment>
<evidence type="ECO:0000256" key="4">
    <source>
        <dbReference type="ARBA" id="ARBA00022525"/>
    </source>
</evidence>
<evidence type="ECO:0000256" key="1">
    <source>
        <dbReference type="ARBA" id="ARBA00004613"/>
    </source>
</evidence>